<dbReference type="EMBL" id="QKMR01000001">
    <property type="protein sequence ID" value="PYG90153.1"/>
    <property type="molecule type" value="Genomic_DNA"/>
</dbReference>
<dbReference type="Proteomes" id="UP000248132">
    <property type="component" value="Unassembled WGS sequence"/>
</dbReference>
<evidence type="ECO:0000256" key="3">
    <source>
        <dbReference type="ARBA" id="ARBA00022801"/>
    </source>
</evidence>
<dbReference type="InterPro" id="IPR011856">
    <property type="entry name" value="tRNA_endonuc-like_dom_sf"/>
</dbReference>
<name>A0A318XTI8_9FIRM</name>
<keyword evidence="3" id="KW-0378">Hydrolase</keyword>
<dbReference type="SMART" id="SM00990">
    <property type="entry name" value="VRR_NUC"/>
    <property type="match status" value="1"/>
</dbReference>
<evidence type="ECO:0000259" key="4">
    <source>
        <dbReference type="SMART" id="SM00990"/>
    </source>
</evidence>
<comment type="cofactor">
    <cofactor evidence="1">
        <name>Mg(2+)</name>
        <dbReference type="ChEBI" id="CHEBI:18420"/>
    </cofactor>
</comment>
<dbReference type="GO" id="GO:0004518">
    <property type="term" value="F:nuclease activity"/>
    <property type="evidence" value="ECO:0007669"/>
    <property type="project" value="UniProtKB-KW"/>
</dbReference>
<dbReference type="RefSeq" id="WP_340162523.1">
    <property type="nucleotide sequence ID" value="NZ_QKMR01000001.1"/>
</dbReference>
<gene>
    <name evidence="5" type="ORF">LY28_00033</name>
</gene>
<dbReference type="GO" id="GO:0003676">
    <property type="term" value="F:nucleic acid binding"/>
    <property type="evidence" value="ECO:0007669"/>
    <property type="project" value="InterPro"/>
</dbReference>
<protein>
    <recommendedName>
        <fullName evidence="4">VRR-NUC domain-containing protein</fullName>
    </recommendedName>
</protein>
<evidence type="ECO:0000256" key="2">
    <source>
        <dbReference type="ARBA" id="ARBA00022722"/>
    </source>
</evidence>
<keyword evidence="2" id="KW-0540">Nuclease</keyword>
<organism evidence="5 6">
    <name type="scientific">Ruminiclostridium sufflavum DSM 19573</name>
    <dbReference type="NCBI Taxonomy" id="1121337"/>
    <lineage>
        <taxon>Bacteria</taxon>
        <taxon>Bacillati</taxon>
        <taxon>Bacillota</taxon>
        <taxon>Clostridia</taxon>
        <taxon>Eubacteriales</taxon>
        <taxon>Oscillospiraceae</taxon>
        <taxon>Ruminiclostridium</taxon>
    </lineage>
</organism>
<dbReference type="Gene3D" id="3.40.1350.10">
    <property type="match status" value="1"/>
</dbReference>
<dbReference type="AlphaFoldDB" id="A0A318XTI8"/>
<evidence type="ECO:0000313" key="5">
    <source>
        <dbReference type="EMBL" id="PYG90153.1"/>
    </source>
</evidence>
<proteinExistence type="predicted"/>
<accession>A0A318XTI8</accession>
<evidence type="ECO:0000313" key="6">
    <source>
        <dbReference type="Proteomes" id="UP000248132"/>
    </source>
</evidence>
<sequence length="106" mass="11908">MKSQIREKDIESYLVKRIKDIGGKAYKFISPGNAGVPDRVILLQHGVSIFVELKAPGKKSTALQQVQQKKISELGFWVQVIDSKQRVDELIEMVGKLESIRKGDAK</sequence>
<feature type="domain" description="VRR-NUC" evidence="4">
    <location>
        <begin position="5"/>
        <end position="85"/>
    </location>
</feature>
<dbReference type="InterPro" id="IPR014883">
    <property type="entry name" value="VRR_NUC"/>
</dbReference>
<evidence type="ECO:0000256" key="1">
    <source>
        <dbReference type="ARBA" id="ARBA00001946"/>
    </source>
</evidence>
<keyword evidence="6" id="KW-1185">Reference proteome</keyword>
<comment type="caution">
    <text evidence="5">The sequence shown here is derived from an EMBL/GenBank/DDBJ whole genome shotgun (WGS) entry which is preliminary data.</text>
</comment>
<dbReference type="GO" id="GO:0016788">
    <property type="term" value="F:hydrolase activity, acting on ester bonds"/>
    <property type="evidence" value="ECO:0007669"/>
    <property type="project" value="InterPro"/>
</dbReference>
<reference evidence="5 6" key="1">
    <citation type="submission" date="2018-06" db="EMBL/GenBank/DDBJ databases">
        <title>Genomic Encyclopedia of Type Strains, Phase I: the one thousand microbial genomes (KMG-I) project.</title>
        <authorList>
            <person name="Kyrpides N."/>
        </authorList>
    </citation>
    <scope>NUCLEOTIDE SEQUENCE [LARGE SCALE GENOMIC DNA]</scope>
    <source>
        <strain evidence="5 6">DSM 19573</strain>
    </source>
</reference>